<reference evidence="2 3" key="1">
    <citation type="journal article" date="2018" name="BMC Genomics">
        <title>Comparative genome analyses reveal sequence features reflecting distinct modes of host-adaptation between dicot and monocot powdery mildew.</title>
        <authorList>
            <person name="Wu Y."/>
            <person name="Ma X."/>
            <person name="Pan Z."/>
            <person name="Kale S.D."/>
            <person name="Song Y."/>
            <person name="King H."/>
            <person name="Zhang Q."/>
            <person name="Presley C."/>
            <person name="Deng X."/>
            <person name="Wei C.I."/>
            <person name="Xiao S."/>
        </authorList>
    </citation>
    <scope>NUCLEOTIDE SEQUENCE [LARGE SCALE GENOMIC DNA]</scope>
    <source>
        <strain evidence="2">UMSG2</strain>
    </source>
</reference>
<feature type="region of interest" description="Disordered" evidence="1">
    <location>
        <begin position="144"/>
        <end position="179"/>
    </location>
</feature>
<name>A0A420I2A9_9PEZI</name>
<evidence type="ECO:0000256" key="1">
    <source>
        <dbReference type="SAM" id="MobiDB-lite"/>
    </source>
</evidence>
<evidence type="ECO:0000313" key="3">
    <source>
        <dbReference type="Proteomes" id="UP000286134"/>
    </source>
</evidence>
<evidence type="ECO:0000313" key="2">
    <source>
        <dbReference type="EMBL" id="RKF63832.1"/>
    </source>
</evidence>
<dbReference type="AlphaFoldDB" id="A0A420I2A9"/>
<proteinExistence type="predicted"/>
<accession>A0A420I2A9</accession>
<feature type="compositionally biased region" description="Basic residues" evidence="1">
    <location>
        <begin position="144"/>
        <end position="156"/>
    </location>
</feature>
<dbReference type="EMBL" id="MCFK01002295">
    <property type="protein sequence ID" value="RKF63832.1"/>
    <property type="molecule type" value="Genomic_DNA"/>
</dbReference>
<sequence length="179" mass="20177">MSTKIDDHTKAAQIKALELCVEAKNMELKTLEGKFAFAGNETLNNELDKFVEKLTGSTIGGDVLDKYSSLKADLVKIKTLTGHILQRTNELSLRQVLELKAVKIRKRETKKNVDVVMGDASQQDLISLIHSEMRKFHKPHVIKKTEKKKIPKKTSRGRTISGVKNQQSRKKIVKKKLSG</sequence>
<protein>
    <submittedName>
        <fullName evidence="2">Uncharacterized protein</fullName>
    </submittedName>
</protein>
<keyword evidence="3" id="KW-1185">Reference proteome</keyword>
<organism evidence="2 3">
    <name type="scientific">Erysiphe neolycopersici</name>
    <dbReference type="NCBI Taxonomy" id="212602"/>
    <lineage>
        <taxon>Eukaryota</taxon>
        <taxon>Fungi</taxon>
        <taxon>Dikarya</taxon>
        <taxon>Ascomycota</taxon>
        <taxon>Pezizomycotina</taxon>
        <taxon>Leotiomycetes</taxon>
        <taxon>Erysiphales</taxon>
        <taxon>Erysiphaceae</taxon>
        <taxon>Erysiphe</taxon>
    </lineage>
</organism>
<gene>
    <name evidence="2" type="ORF">OnM2_022106</name>
</gene>
<dbReference type="Proteomes" id="UP000286134">
    <property type="component" value="Unassembled WGS sequence"/>
</dbReference>
<feature type="compositionally biased region" description="Basic residues" evidence="1">
    <location>
        <begin position="167"/>
        <end position="179"/>
    </location>
</feature>
<comment type="caution">
    <text evidence="2">The sequence shown here is derived from an EMBL/GenBank/DDBJ whole genome shotgun (WGS) entry which is preliminary data.</text>
</comment>